<name>A0AAJ0BFJ8_9PEZI</name>
<dbReference type="GO" id="GO:0016298">
    <property type="term" value="F:lipase activity"/>
    <property type="evidence" value="ECO:0007669"/>
    <property type="project" value="InterPro"/>
</dbReference>
<proteinExistence type="inferred from homology"/>
<keyword evidence="3" id="KW-0551">Lipid droplet</keyword>
<dbReference type="InterPro" id="IPR019363">
    <property type="entry name" value="LDAH"/>
</dbReference>
<dbReference type="SUPFAM" id="SSF53474">
    <property type="entry name" value="alpha/beta-Hydrolases"/>
    <property type="match status" value="1"/>
</dbReference>
<sequence length="364" mass="41665">MTRIPEGMLSLGRRVQRVPSIELASQRRLDKSRQTCLVFFVPGNPGLINYYEPFLSTLRLLLDEVEARPGCDKSFHIYGQNLIGFDDADHEVPFGRAQPPFNLEDQIVYAYESLMKKSRTTLESGDSVAFDKVIIMGHSVGAYISIEVFHRHHHHLKAVSEAKLQGDSVAATDAITANLTGGIMLFPAVSHLAKSDSGQKLDVIRRNYILDNYAHHVARSFVGLWPSPLLRRIVRWFTGFPDHATEVTTRFLQSQDGIWQALHMGKDELRQITEEKWSEDLWEIAEDKQGLEADKFFFYFAKKDHWVADECRDAFIERRREQIKGRTKILIDEDSIPHAFCIHHSEQVAEKVLGWIQHIVGCNV</sequence>
<dbReference type="InterPro" id="IPR029058">
    <property type="entry name" value="AB_hydrolase_fold"/>
</dbReference>
<gene>
    <name evidence="5" type="ORF">QBC47DRAFT_173953</name>
</gene>
<comment type="similarity">
    <text evidence="2">Belongs to the AB hydrolase superfamily. LDAH family.</text>
</comment>
<dbReference type="PANTHER" id="PTHR13390">
    <property type="entry name" value="LIPASE"/>
    <property type="match status" value="1"/>
</dbReference>
<dbReference type="Proteomes" id="UP001239445">
    <property type="component" value="Unassembled WGS sequence"/>
</dbReference>
<evidence type="ECO:0000256" key="4">
    <source>
        <dbReference type="ARBA" id="ARBA00022801"/>
    </source>
</evidence>
<dbReference type="PANTHER" id="PTHR13390:SF0">
    <property type="entry name" value="LIPID DROPLET-ASSOCIATED HYDROLASE"/>
    <property type="match status" value="1"/>
</dbReference>
<protein>
    <submittedName>
        <fullName evidence="5">Lipid droplet-associated hydrolase</fullName>
    </submittedName>
</protein>
<dbReference type="AlphaFoldDB" id="A0AAJ0BFJ8"/>
<evidence type="ECO:0000313" key="5">
    <source>
        <dbReference type="EMBL" id="KAK1756970.1"/>
    </source>
</evidence>
<evidence type="ECO:0000256" key="3">
    <source>
        <dbReference type="ARBA" id="ARBA00022677"/>
    </source>
</evidence>
<evidence type="ECO:0000313" key="6">
    <source>
        <dbReference type="Proteomes" id="UP001239445"/>
    </source>
</evidence>
<evidence type="ECO:0000256" key="2">
    <source>
        <dbReference type="ARBA" id="ARBA00008300"/>
    </source>
</evidence>
<comment type="subcellular location">
    <subcellularLocation>
        <location evidence="1">Lipid droplet</location>
    </subcellularLocation>
</comment>
<keyword evidence="6" id="KW-1185">Reference proteome</keyword>
<dbReference type="GO" id="GO:0019915">
    <property type="term" value="P:lipid storage"/>
    <property type="evidence" value="ECO:0007669"/>
    <property type="project" value="InterPro"/>
</dbReference>
<keyword evidence="4 5" id="KW-0378">Hydrolase</keyword>
<dbReference type="EMBL" id="MU839831">
    <property type="protein sequence ID" value="KAK1756970.1"/>
    <property type="molecule type" value="Genomic_DNA"/>
</dbReference>
<dbReference type="GO" id="GO:0005811">
    <property type="term" value="C:lipid droplet"/>
    <property type="evidence" value="ECO:0007669"/>
    <property type="project" value="UniProtKB-SubCell"/>
</dbReference>
<organism evidence="5 6">
    <name type="scientific">Echria macrotheca</name>
    <dbReference type="NCBI Taxonomy" id="438768"/>
    <lineage>
        <taxon>Eukaryota</taxon>
        <taxon>Fungi</taxon>
        <taxon>Dikarya</taxon>
        <taxon>Ascomycota</taxon>
        <taxon>Pezizomycotina</taxon>
        <taxon>Sordariomycetes</taxon>
        <taxon>Sordariomycetidae</taxon>
        <taxon>Sordariales</taxon>
        <taxon>Schizotheciaceae</taxon>
        <taxon>Echria</taxon>
    </lineage>
</organism>
<dbReference type="Gene3D" id="3.40.50.1820">
    <property type="entry name" value="alpha/beta hydrolase"/>
    <property type="match status" value="1"/>
</dbReference>
<evidence type="ECO:0000256" key="1">
    <source>
        <dbReference type="ARBA" id="ARBA00004502"/>
    </source>
</evidence>
<dbReference type="Pfam" id="PF10230">
    <property type="entry name" value="LIDHydrolase"/>
    <property type="match status" value="1"/>
</dbReference>
<comment type="caution">
    <text evidence="5">The sequence shown here is derived from an EMBL/GenBank/DDBJ whole genome shotgun (WGS) entry which is preliminary data.</text>
</comment>
<accession>A0AAJ0BFJ8</accession>
<reference evidence="5" key="1">
    <citation type="submission" date="2023-06" db="EMBL/GenBank/DDBJ databases">
        <title>Genome-scale phylogeny and comparative genomics of the fungal order Sordariales.</title>
        <authorList>
            <consortium name="Lawrence Berkeley National Laboratory"/>
            <person name="Hensen N."/>
            <person name="Bonometti L."/>
            <person name="Westerberg I."/>
            <person name="Brannstrom I.O."/>
            <person name="Guillou S."/>
            <person name="Cros-Aarteil S."/>
            <person name="Calhoun S."/>
            <person name="Haridas S."/>
            <person name="Kuo A."/>
            <person name="Mondo S."/>
            <person name="Pangilinan J."/>
            <person name="Riley R."/>
            <person name="Labutti K."/>
            <person name="Andreopoulos B."/>
            <person name="Lipzen A."/>
            <person name="Chen C."/>
            <person name="Yanf M."/>
            <person name="Daum C."/>
            <person name="Ng V."/>
            <person name="Clum A."/>
            <person name="Steindorff A."/>
            <person name="Ohm R."/>
            <person name="Martin F."/>
            <person name="Silar P."/>
            <person name="Natvig D."/>
            <person name="Lalanne C."/>
            <person name="Gautier V."/>
            <person name="Ament-Velasquez S.L."/>
            <person name="Kruys A."/>
            <person name="Hutchinson M.I."/>
            <person name="Powell A.J."/>
            <person name="Barry K."/>
            <person name="Miller A.N."/>
            <person name="Grigoriev I.V."/>
            <person name="Debuchy R."/>
            <person name="Gladieux P."/>
            <person name="Thoren M.H."/>
            <person name="Johannesson H."/>
        </authorList>
    </citation>
    <scope>NUCLEOTIDE SEQUENCE</scope>
    <source>
        <strain evidence="5">PSN4</strain>
    </source>
</reference>